<dbReference type="RefSeq" id="XP_017686003.1">
    <property type="nucleotide sequence ID" value="XM_017830514.1"/>
</dbReference>
<protein>
    <submittedName>
        <fullName evidence="3">Uncharacterized protein LOC108504959</fullName>
    </submittedName>
</protein>
<keyword evidence="2" id="KW-1185">Reference proteome</keyword>
<proteinExistence type="predicted"/>
<reference evidence="3" key="1">
    <citation type="submission" date="2025-08" db="UniProtKB">
        <authorList>
            <consortium name="RefSeq"/>
        </authorList>
    </citation>
    <scope>IDENTIFICATION</scope>
</reference>
<sequence>MVTYSCRCGTSKAIPKPKSPLSGHRPGGGRDRESCAGPPSGTHRTQHPGGAGQLPGTVSIARSGGQSRVEQGVGCGRTPVCVDTRVGACAGPSMSRAHVCVYLRVRVHVQSQPRAGHTCACVRGFMAWAPIYMGIRVHVWVCIPMHVHPCTCASVCTSMLMCGHPCAGISTCIRVRVRPCMWASVFLGTHVHGNPCVWASLCMSTRVQGCPCVWASVCGGICVHVHPRVWASVSMGIHGKEHPFSCASLCRGTRVHVRGHWCTCVRTCMCVCVGTRVRGHGLRCTGVSVCTCASVHGAPTCVGTFVHPRPGGARRGSVAGGEWPGVRAGSGRCQRCQGEYFWSAVLFPIM</sequence>
<dbReference type="PANTHER" id="PTHR45134:SF5">
    <property type="entry name" value="OS08G0543275 PROTEIN"/>
    <property type="match status" value="1"/>
</dbReference>
<name>A0A6J0IH97_9PASS</name>
<evidence type="ECO:0000313" key="2">
    <source>
        <dbReference type="Proteomes" id="UP000504624"/>
    </source>
</evidence>
<dbReference type="AlphaFoldDB" id="A0A6J0IH97"/>
<dbReference type="PANTHER" id="PTHR45134">
    <property type="entry name" value="OS08G0543275 PROTEIN"/>
    <property type="match status" value="1"/>
</dbReference>
<gene>
    <name evidence="3" type="primary">LOC108504959</name>
</gene>
<dbReference type="GeneID" id="108504959"/>
<evidence type="ECO:0000313" key="3">
    <source>
        <dbReference type="RefSeq" id="XP_017686003.1"/>
    </source>
</evidence>
<dbReference type="Proteomes" id="UP000504624">
    <property type="component" value="Unplaced"/>
</dbReference>
<organism evidence="2 3">
    <name type="scientific">Lepidothrix coronata</name>
    <name type="common">blue-crowned manakin</name>
    <dbReference type="NCBI Taxonomy" id="321398"/>
    <lineage>
        <taxon>Eukaryota</taxon>
        <taxon>Metazoa</taxon>
        <taxon>Chordata</taxon>
        <taxon>Craniata</taxon>
        <taxon>Vertebrata</taxon>
        <taxon>Euteleostomi</taxon>
        <taxon>Archelosauria</taxon>
        <taxon>Archosauria</taxon>
        <taxon>Dinosauria</taxon>
        <taxon>Saurischia</taxon>
        <taxon>Theropoda</taxon>
        <taxon>Coelurosauria</taxon>
        <taxon>Aves</taxon>
        <taxon>Neognathae</taxon>
        <taxon>Neoaves</taxon>
        <taxon>Telluraves</taxon>
        <taxon>Australaves</taxon>
        <taxon>Passeriformes</taxon>
        <taxon>Pipridae</taxon>
        <taxon>Lepidothrix</taxon>
    </lineage>
</organism>
<feature type="region of interest" description="Disordered" evidence="1">
    <location>
        <begin position="1"/>
        <end position="60"/>
    </location>
</feature>
<evidence type="ECO:0000256" key="1">
    <source>
        <dbReference type="SAM" id="MobiDB-lite"/>
    </source>
</evidence>
<accession>A0A6J0IH97</accession>